<accession>A0A1Y2M875</accession>
<keyword evidence="2" id="KW-1185">Reference proteome</keyword>
<proteinExistence type="predicted"/>
<sequence>MSSPSSELRYHQYLPTKYVRSPSSLVEAVRERAGEGNFQIEMRHNMYCISLNEQIGVLDLLPSDFFRYR</sequence>
<dbReference type="InParanoid" id="A0A1Y2M875"/>
<dbReference type="Proteomes" id="UP000193240">
    <property type="component" value="Unassembled WGS sequence"/>
</dbReference>
<evidence type="ECO:0000313" key="1">
    <source>
        <dbReference type="EMBL" id="OSS51408.1"/>
    </source>
</evidence>
<protein>
    <submittedName>
        <fullName evidence="1">Uncharacterized protein</fullName>
    </submittedName>
</protein>
<name>A0A1Y2M875_EPING</name>
<dbReference type="AlphaFoldDB" id="A0A1Y2M875"/>
<dbReference type="EMBL" id="KZ107840">
    <property type="protein sequence ID" value="OSS51408.1"/>
    <property type="molecule type" value="Genomic_DNA"/>
</dbReference>
<evidence type="ECO:0000313" key="2">
    <source>
        <dbReference type="Proteomes" id="UP000193240"/>
    </source>
</evidence>
<reference evidence="1 2" key="1">
    <citation type="journal article" date="2017" name="Genome Announc.">
        <title>Genome sequence of the saprophytic ascomycete Epicoccum nigrum ICMP 19927 strain isolated from New Zealand.</title>
        <authorList>
            <person name="Fokin M."/>
            <person name="Fleetwood D."/>
            <person name="Weir B.S."/>
            <person name="Villas-Boas S.G."/>
        </authorList>
    </citation>
    <scope>NUCLEOTIDE SEQUENCE [LARGE SCALE GENOMIC DNA]</scope>
    <source>
        <strain evidence="1 2">ICMP 19927</strain>
    </source>
</reference>
<organism evidence="1 2">
    <name type="scientific">Epicoccum nigrum</name>
    <name type="common">Soil fungus</name>
    <name type="synonym">Epicoccum purpurascens</name>
    <dbReference type="NCBI Taxonomy" id="105696"/>
    <lineage>
        <taxon>Eukaryota</taxon>
        <taxon>Fungi</taxon>
        <taxon>Dikarya</taxon>
        <taxon>Ascomycota</taxon>
        <taxon>Pezizomycotina</taxon>
        <taxon>Dothideomycetes</taxon>
        <taxon>Pleosporomycetidae</taxon>
        <taxon>Pleosporales</taxon>
        <taxon>Pleosporineae</taxon>
        <taxon>Didymellaceae</taxon>
        <taxon>Epicoccum</taxon>
    </lineage>
</organism>
<gene>
    <name evidence="1" type="ORF">B5807_04009</name>
</gene>